<dbReference type="InterPro" id="IPR036864">
    <property type="entry name" value="Zn2-C6_fun-type_DNA-bd_sf"/>
</dbReference>
<dbReference type="GO" id="GO:0045944">
    <property type="term" value="P:positive regulation of transcription by RNA polymerase II"/>
    <property type="evidence" value="ECO:0007669"/>
    <property type="project" value="TreeGrafter"/>
</dbReference>
<dbReference type="InterPro" id="IPR007219">
    <property type="entry name" value="XnlR_reg_dom"/>
</dbReference>
<name>A0A2N3NH92_9PEZI</name>
<evidence type="ECO:0000256" key="5">
    <source>
        <dbReference type="ARBA" id="ARBA00023125"/>
    </source>
</evidence>
<comment type="subcellular location">
    <subcellularLocation>
        <location evidence="1">Nucleus</location>
    </subcellularLocation>
</comment>
<dbReference type="InterPro" id="IPR001138">
    <property type="entry name" value="Zn2Cys6_DnaBD"/>
</dbReference>
<dbReference type="GO" id="GO:0043565">
    <property type="term" value="F:sequence-specific DNA binding"/>
    <property type="evidence" value="ECO:0007669"/>
    <property type="project" value="TreeGrafter"/>
</dbReference>
<reference evidence="9 10" key="1">
    <citation type="journal article" date="2017" name="G3 (Bethesda)">
        <title>First Draft Genome Sequence of the Pathogenic Fungus Lomentospora prolificans (Formerly Scedosporium prolificans).</title>
        <authorList>
            <person name="Luo R."/>
            <person name="Zimin A."/>
            <person name="Workman R."/>
            <person name="Fan Y."/>
            <person name="Pertea G."/>
            <person name="Grossman N."/>
            <person name="Wear M.P."/>
            <person name="Jia B."/>
            <person name="Miller H."/>
            <person name="Casadevall A."/>
            <person name="Timp W."/>
            <person name="Zhang S.X."/>
            <person name="Salzberg S.L."/>
        </authorList>
    </citation>
    <scope>NUCLEOTIDE SEQUENCE [LARGE SCALE GENOMIC DNA]</scope>
    <source>
        <strain evidence="9 10">JHH-5317</strain>
    </source>
</reference>
<dbReference type="CDD" id="cd12148">
    <property type="entry name" value="fungal_TF_MHR"/>
    <property type="match status" value="1"/>
</dbReference>
<protein>
    <recommendedName>
        <fullName evidence="8">Zn(2)-C6 fungal-type domain-containing protein</fullName>
    </recommendedName>
</protein>
<feature type="domain" description="Zn(2)-C6 fungal-type" evidence="8">
    <location>
        <begin position="20"/>
        <end position="52"/>
    </location>
</feature>
<dbReference type="GO" id="GO:0005634">
    <property type="term" value="C:nucleus"/>
    <property type="evidence" value="ECO:0007669"/>
    <property type="project" value="UniProtKB-SubCell"/>
</dbReference>
<dbReference type="InterPro" id="IPR052202">
    <property type="entry name" value="Yeast_MetPath_Reg"/>
</dbReference>
<dbReference type="STRING" id="41688.A0A2N3NH92"/>
<dbReference type="Pfam" id="PF00172">
    <property type="entry name" value="Zn_clus"/>
    <property type="match status" value="1"/>
</dbReference>
<dbReference type="SMART" id="SM00906">
    <property type="entry name" value="Fungal_trans"/>
    <property type="match status" value="1"/>
</dbReference>
<dbReference type="SUPFAM" id="SSF57701">
    <property type="entry name" value="Zn2/Cys6 DNA-binding domain"/>
    <property type="match status" value="1"/>
</dbReference>
<evidence type="ECO:0000313" key="10">
    <source>
        <dbReference type="Proteomes" id="UP000233524"/>
    </source>
</evidence>
<evidence type="ECO:0000256" key="4">
    <source>
        <dbReference type="ARBA" id="ARBA00023015"/>
    </source>
</evidence>
<evidence type="ECO:0000313" key="9">
    <source>
        <dbReference type="EMBL" id="PKS11804.1"/>
    </source>
</evidence>
<dbReference type="Gene3D" id="4.10.240.10">
    <property type="entry name" value="Zn(2)-C6 fungal-type DNA-binding domain"/>
    <property type="match status" value="1"/>
</dbReference>
<dbReference type="PROSITE" id="PS50048">
    <property type="entry name" value="ZN2_CY6_FUNGAL_2"/>
    <property type="match status" value="1"/>
</dbReference>
<proteinExistence type="predicted"/>
<dbReference type="EMBL" id="NLAX01000004">
    <property type="protein sequence ID" value="PKS11804.1"/>
    <property type="molecule type" value="Genomic_DNA"/>
</dbReference>
<dbReference type="GO" id="GO:0008270">
    <property type="term" value="F:zinc ion binding"/>
    <property type="evidence" value="ECO:0007669"/>
    <property type="project" value="InterPro"/>
</dbReference>
<dbReference type="SMART" id="SM00066">
    <property type="entry name" value="GAL4"/>
    <property type="match status" value="1"/>
</dbReference>
<dbReference type="PROSITE" id="PS00463">
    <property type="entry name" value="ZN2_CY6_FUNGAL_1"/>
    <property type="match status" value="1"/>
</dbReference>
<organism evidence="9 10">
    <name type="scientific">Lomentospora prolificans</name>
    <dbReference type="NCBI Taxonomy" id="41688"/>
    <lineage>
        <taxon>Eukaryota</taxon>
        <taxon>Fungi</taxon>
        <taxon>Dikarya</taxon>
        <taxon>Ascomycota</taxon>
        <taxon>Pezizomycotina</taxon>
        <taxon>Sordariomycetes</taxon>
        <taxon>Hypocreomycetidae</taxon>
        <taxon>Microascales</taxon>
        <taxon>Microascaceae</taxon>
        <taxon>Lomentospora</taxon>
    </lineage>
</organism>
<evidence type="ECO:0000256" key="3">
    <source>
        <dbReference type="ARBA" id="ARBA00022833"/>
    </source>
</evidence>
<dbReference type="GO" id="GO:0006351">
    <property type="term" value="P:DNA-templated transcription"/>
    <property type="evidence" value="ECO:0007669"/>
    <property type="project" value="InterPro"/>
</dbReference>
<dbReference type="InParanoid" id="A0A2N3NH92"/>
<dbReference type="Proteomes" id="UP000233524">
    <property type="component" value="Unassembled WGS sequence"/>
</dbReference>
<evidence type="ECO:0000256" key="1">
    <source>
        <dbReference type="ARBA" id="ARBA00004123"/>
    </source>
</evidence>
<keyword evidence="7" id="KW-0539">Nucleus</keyword>
<dbReference type="OrthoDB" id="5319458at2759"/>
<evidence type="ECO:0000256" key="6">
    <source>
        <dbReference type="ARBA" id="ARBA00023163"/>
    </source>
</evidence>
<sequence>MPHFSLIDNPLLRVSRPVSACSRCRSAKVKCDGKLPACSACEKAGRANECSSASDQFARGKERSYVAALELRVEKLEKQIRYAKERKASMALHDGDSLPTDIDRKDSMAAIRVAVQRKAVMKQEKADLDSLVSDFGLLSVDATSRDIEPSVSGASAFAKLMAVSCYRHRLPEPRSSELPRQEDAQRLVQYYMDNIYALYPCFPEQTMWSVLGNMYQSGGTDQQALKFSDYWLFWAVLAVASIAQSRGGNDPFYHNGVDFIARAVPYAERALKPGVRSTVPSLILLTQYAMYDTRHFDPWHCMGFTTRVVLEMGLHQDPAPHDVKDKGDLETRRKMFHCAYALDRAVSMGHARAFSFTDSTVNVGLPSSTELGRIPSISGHITGPQSNNPALHLFQLRKLQSGWYQALQQAGDSVIPDAQSYLWKNCHELREWAEQLPPTLPNDIRRAFDIELEWSYVYCLMFSPRAPHMTEYRQSLIFEHAVSFVERVHDMVFETGQTPFTTYYDVMRVFFIGSQLTSILREAFELLVSGRPAALPQSDATGVPAPPIPHRFFQKQFENNLQRSLKALRFVDETLGKFGERWEDALQLLNMFRQVSGEIRGMLEQRAVQLGMGLGMQHLPMQQQQVM</sequence>
<keyword evidence="10" id="KW-1185">Reference proteome</keyword>
<keyword evidence="6" id="KW-0804">Transcription</keyword>
<dbReference type="Pfam" id="PF04082">
    <property type="entry name" value="Fungal_trans"/>
    <property type="match status" value="1"/>
</dbReference>
<dbReference type="VEuPathDB" id="FungiDB:jhhlp_001097"/>
<dbReference type="AlphaFoldDB" id="A0A2N3NH92"/>
<dbReference type="GO" id="GO:0000981">
    <property type="term" value="F:DNA-binding transcription factor activity, RNA polymerase II-specific"/>
    <property type="evidence" value="ECO:0007669"/>
    <property type="project" value="InterPro"/>
</dbReference>
<evidence type="ECO:0000256" key="2">
    <source>
        <dbReference type="ARBA" id="ARBA00022723"/>
    </source>
</evidence>
<dbReference type="CDD" id="cd00067">
    <property type="entry name" value="GAL4"/>
    <property type="match status" value="1"/>
</dbReference>
<evidence type="ECO:0000259" key="8">
    <source>
        <dbReference type="PROSITE" id="PS50048"/>
    </source>
</evidence>
<dbReference type="PANTHER" id="PTHR47782">
    <property type="entry name" value="ZN(II)2CYS6 TRANSCRIPTION FACTOR (EUROFUNG)-RELATED"/>
    <property type="match status" value="1"/>
</dbReference>
<dbReference type="PANTHER" id="PTHR47782:SF2">
    <property type="entry name" value="TRANSCRIPTION FACTOR, PUTATIVE (AFU_ORTHOLOGUE AFUA_4G12570)-RELATED"/>
    <property type="match status" value="1"/>
</dbReference>
<evidence type="ECO:0000256" key="7">
    <source>
        <dbReference type="ARBA" id="ARBA00023242"/>
    </source>
</evidence>
<keyword evidence="3" id="KW-0862">Zinc</keyword>
<accession>A0A2N3NH92</accession>
<gene>
    <name evidence="9" type="ORF">jhhlp_001097</name>
</gene>
<keyword evidence="4" id="KW-0805">Transcription regulation</keyword>
<keyword evidence="2" id="KW-0479">Metal-binding</keyword>
<keyword evidence="5" id="KW-0238">DNA-binding</keyword>
<comment type="caution">
    <text evidence="9">The sequence shown here is derived from an EMBL/GenBank/DDBJ whole genome shotgun (WGS) entry which is preliminary data.</text>
</comment>